<dbReference type="InterPro" id="IPR036864">
    <property type="entry name" value="Zn2-C6_fun-type_DNA-bd_sf"/>
</dbReference>
<dbReference type="GeneID" id="81595107"/>
<comment type="subcellular location">
    <subcellularLocation>
        <location evidence="1">Nucleus</location>
    </subcellularLocation>
</comment>
<dbReference type="GO" id="GO:0000981">
    <property type="term" value="F:DNA-binding transcription factor activity, RNA polymerase II-specific"/>
    <property type="evidence" value="ECO:0007669"/>
    <property type="project" value="InterPro"/>
</dbReference>
<dbReference type="GO" id="GO:0005634">
    <property type="term" value="C:nucleus"/>
    <property type="evidence" value="ECO:0007669"/>
    <property type="project" value="UniProtKB-SubCell"/>
</dbReference>
<dbReference type="SMART" id="SM00066">
    <property type="entry name" value="GAL4"/>
    <property type="match status" value="1"/>
</dbReference>
<evidence type="ECO:0000259" key="7">
    <source>
        <dbReference type="PROSITE" id="PS50048"/>
    </source>
</evidence>
<dbReference type="RefSeq" id="XP_056768971.1">
    <property type="nucleotide sequence ID" value="XM_056904864.1"/>
</dbReference>
<evidence type="ECO:0000256" key="3">
    <source>
        <dbReference type="ARBA" id="ARBA00023125"/>
    </source>
</evidence>
<name>A0AAD6CB33_9EURO</name>
<dbReference type="CDD" id="cd00067">
    <property type="entry name" value="GAL4"/>
    <property type="match status" value="1"/>
</dbReference>
<comment type="caution">
    <text evidence="8">The sequence shown here is derived from an EMBL/GenBank/DDBJ whole genome shotgun (WGS) entry which is preliminary data.</text>
</comment>
<evidence type="ECO:0000256" key="1">
    <source>
        <dbReference type="ARBA" id="ARBA00004123"/>
    </source>
</evidence>
<evidence type="ECO:0000256" key="6">
    <source>
        <dbReference type="SAM" id="MobiDB-lite"/>
    </source>
</evidence>
<dbReference type="PROSITE" id="PS50048">
    <property type="entry name" value="ZN2_CY6_FUNGAL_2"/>
    <property type="match status" value="1"/>
</dbReference>
<accession>A0AAD6CB33</accession>
<evidence type="ECO:0000256" key="4">
    <source>
        <dbReference type="ARBA" id="ARBA00023163"/>
    </source>
</evidence>
<feature type="compositionally biased region" description="Polar residues" evidence="6">
    <location>
        <begin position="316"/>
        <end position="334"/>
    </location>
</feature>
<feature type="region of interest" description="Disordered" evidence="6">
    <location>
        <begin position="315"/>
        <end position="336"/>
    </location>
</feature>
<gene>
    <name evidence="8" type="ORF">N7458_001481</name>
</gene>
<dbReference type="EMBL" id="JAPVEA010000002">
    <property type="protein sequence ID" value="KAJ5459929.1"/>
    <property type="molecule type" value="Genomic_DNA"/>
</dbReference>
<dbReference type="Pfam" id="PF00172">
    <property type="entry name" value="Zn_clus"/>
    <property type="match status" value="1"/>
</dbReference>
<evidence type="ECO:0000256" key="2">
    <source>
        <dbReference type="ARBA" id="ARBA00023015"/>
    </source>
</evidence>
<dbReference type="Proteomes" id="UP001213681">
    <property type="component" value="Unassembled WGS sequence"/>
</dbReference>
<dbReference type="InterPro" id="IPR021858">
    <property type="entry name" value="Fun_TF"/>
</dbReference>
<keyword evidence="3" id="KW-0238">DNA-binding</keyword>
<reference evidence="8" key="2">
    <citation type="journal article" date="2023" name="IMA Fungus">
        <title>Comparative genomic study of the Penicillium genus elucidates a diverse pangenome and 15 lateral gene transfer events.</title>
        <authorList>
            <person name="Petersen C."/>
            <person name="Sorensen T."/>
            <person name="Nielsen M.R."/>
            <person name="Sondergaard T.E."/>
            <person name="Sorensen J.L."/>
            <person name="Fitzpatrick D.A."/>
            <person name="Frisvad J.C."/>
            <person name="Nielsen K.L."/>
        </authorList>
    </citation>
    <scope>NUCLEOTIDE SEQUENCE</scope>
    <source>
        <strain evidence="8">IBT 16125</strain>
    </source>
</reference>
<sequence>MISHSQIPGAGSHRRPQYRRSRNGCLTCKRRKVRCNEERPRCYHCDRLSLECVWKGSGLQHLPPAGARAEEPHEADQASLSADIFDFAQSIVDGTADLSTFQDMYFPPLNDLPVPVDVFQDRGLSPNSESMGSTPAPSGSPVSNVHVDDSLKPNLPPILDPIESGPRSTSAKELFHSLATSSPMVRYAIAAFTMIQSSSTEGMVDYKLYYDKAARELSESIQNPNGQRMSSGQKLQPILATIFFLTYIDLLTGHLNLAYLNLEKAHNVLRAAGIGGLGPIEQRIVSWIRLLDARAASAGGDGLLVDDTSDIIYQLTPRSPGSSSQSTDPPTNSGPHEVIYEMLCQPGIAFYQEVQTITVRITRIAHAHRSRGSVEDETEVMAIAADILKDLKSLHDRRPALMEYAVSGSIGEDTLAKPLASAIVRSFQTYLVNFYACYVHLHRVAHRHLARSKSVTMAIQRIREILHLMASTNEHIPVNVLWPLFLWGTEEDDQEECQWILATIRSLHDIASNANMAANVVQEIQMRQREAGSRVDIRSVCLELFNTTFAIV</sequence>
<keyword evidence="5" id="KW-0539">Nucleus</keyword>
<dbReference type="GO" id="GO:0045944">
    <property type="term" value="P:positive regulation of transcription by RNA polymerase II"/>
    <property type="evidence" value="ECO:0007669"/>
    <property type="project" value="TreeGrafter"/>
</dbReference>
<evidence type="ECO:0000256" key="5">
    <source>
        <dbReference type="ARBA" id="ARBA00023242"/>
    </source>
</evidence>
<dbReference type="PROSITE" id="PS00463">
    <property type="entry name" value="ZN2_CY6_FUNGAL_1"/>
    <property type="match status" value="1"/>
</dbReference>
<dbReference type="GO" id="GO:0000976">
    <property type="term" value="F:transcription cis-regulatory region binding"/>
    <property type="evidence" value="ECO:0007669"/>
    <property type="project" value="TreeGrafter"/>
</dbReference>
<feature type="region of interest" description="Disordered" evidence="6">
    <location>
        <begin position="121"/>
        <end position="150"/>
    </location>
</feature>
<keyword evidence="9" id="KW-1185">Reference proteome</keyword>
<dbReference type="InterPro" id="IPR001138">
    <property type="entry name" value="Zn2Cys6_DnaBD"/>
</dbReference>
<evidence type="ECO:0000313" key="8">
    <source>
        <dbReference type="EMBL" id="KAJ5459929.1"/>
    </source>
</evidence>
<dbReference type="PANTHER" id="PTHR37534">
    <property type="entry name" value="TRANSCRIPTIONAL ACTIVATOR PROTEIN UGA3"/>
    <property type="match status" value="1"/>
</dbReference>
<dbReference type="AlphaFoldDB" id="A0AAD6CB33"/>
<reference evidence="8" key="1">
    <citation type="submission" date="2022-12" db="EMBL/GenBank/DDBJ databases">
        <authorList>
            <person name="Petersen C."/>
        </authorList>
    </citation>
    <scope>NUCLEOTIDE SEQUENCE</scope>
    <source>
        <strain evidence="8">IBT 16125</strain>
    </source>
</reference>
<dbReference type="PANTHER" id="PTHR37534:SF49">
    <property type="entry name" value="LYSINE BIOSYNTHESIS REGULATORY PROTEIN LYS14"/>
    <property type="match status" value="1"/>
</dbReference>
<dbReference type="Gene3D" id="4.10.240.10">
    <property type="entry name" value="Zn(2)-C6 fungal-type DNA-binding domain"/>
    <property type="match status" value="1"/>
</dbReference>
<dbReference type="SUPFAM" id="SSF57701">
    <property type="entry name" value="Zn2/Cys6 DNA-binding domain"/>
    <property type="match status" value="1"/>
</dbReference>
<dbReference type="GO" id="GO:0008270">
    <property type="term" value="F:zinc ion binding"/>
    <property type="evidence" value="ECO:0007669"/>
    <property type="project" value="InterPro"/>
</dbReference>
<protein>
    <recommendedName>
        <fullName evidence="7">Zn(2)-C6 fungal-type domain-containing protein</fullName>
    </recommendedName>
</protein>
<dbReference type="Pfam" id="PF11951">
    <property type="entry name" value="Fungal_trans_2"/>
    <property type="match status" value="1"/>
</dbReference>
<feature type="compositionally biased region" description="Polar residues" evidence="6">
    <location>
        <begin position="125"/>
        <end position="143"/>
    </location>
</feature>
<proteinExistence type="predicted"/>
<keyword evidence="2" id="KW-0805">Transcription regulation</keyword>
<feature type="domain" description="Zn(2)-C6 fungal-type" evidence="7">
    <location>
        <begin position="24"/>
        <end position="54"/>
    </location>
</feature>
<keyword evidence="4" id="KW-0804">Transcription</keyword>
<organism evidence="8 9">
    <name type="scientific">Penicillium daleae</name>
    <dbReference type="NCBI Taxonomy" id="63821"/>
    <lineage>
        <taxon>Eukaryota</taxon>
        <taxon>Fungi</taxon>
        <taxon>Dikarya</taxon>
        <taxon>Ascomycota</taxon>
        <taxon>Pezizomycotina</taxon>
        <taxon>Eurotiomycetes</taxon>
        <taxon>Eurotiomycetidae</taxon>
        <taxon>Eurotiales</taxon>
        <taxon>Aspergillaceae</taxon>
        <taxon>Penicillium</taxon>
    </lineage>
</organism>
<evidence type="ECO:0000313" key="9">
    <source>
        <dbReference type="Proteomes" id="UP001213681"/>
    </source>
</evidence>